<organism evidence="2 3">
    <name type="scientific">Gigaspora margarita</name>
    <dbReference type="NCBI Taxonomy" id="4874"/>
    <lineage>
        <taxon>Eukaryota</taxon>
        <taxon>Fungi</taxon>
        <taxon>Fungi incertae sedis</taxon>
        <taxon>Mucoromycota</taxon>
        <taxon>Glomeromycotina</taxon>
        <taxon>Glomeromycetes</taxon>
        <taxon>Diversisporales</taxon>
        <taxon>Gigasporaceae</taxon>
        <taxon>Gigaspora</taxon>
    </lineage>
</organism>
<feature type="domain" description="HNH nuclease" evidence="1">
    <location>
        <begin position="46"/>
        <end position="94"/>
    </location>
</feature>
<proteinExistence type="predicted"/>
<accession>A0ABN7WQ42</accession>
<dbReference type="InterPro" id="IPR010902">
    <property type="entry name" value="NUMOD4"/>
</dbReference>
<dbReference type="Pfam" id="PF07463">
    <property type="entry name" value="NUMOD4"/>
    <property type="match status" value="1"/>
</dbReference>
<dbReference type="Proteomes" id="UP000789901">
    <property type="component" value="Unassembled WGS sequence"/>
</dbReference>
<dbReference type="EMBL" id="CAJVQB010056006">
    <property type="protein sequence ID" value="CAG8837493.1"/>
    <property type="molecule type" value="Genomic_DNA"/>
</dbReference>
<dbReference type="InterPro" id="IPR044925">
    <property type="entry name" value="His-Me_finger_sf"/>
</dbReference>
<dbReference type="Gene3D" id="3.90.75.20">
    <property type="match status" value="2"/>
</dbReference>
<keyword evidence="3" id="KW-1185">Reference proteome</keyword>
<evidence type="ECO:0000313" key="2">
    <source>
        <dbReference type="EMBL" id="CAG8837493.1"/>
    </source>
</evidence>
<dbReference type="SUPFAM" id="SSF64496">
    <property type="entry name" value="DNA-binding domain of intron-encoded endonucleases"/>
    <property type="match status" value="1"/>
</dbReference>
<evidence type="ECO:0000259" key="1">
    <source>
        <dbReference type="SMART" id="SM00507"/>
    </source>
</evidence>
<comment type="caution">
    <text evidence="2">The sequence shown here is derived from an EMBL/GenBank/DDBJ whole genome shotgun (WGS) entry which is preliminary data.</text>
</comment>
<dbReference type="SUPFAM" id="SSF54060">
    <property type="entry name" value="His-Me finger endonucleases"/>
    <property type="match status" value="2"/>
</dbReference>
<feature type="domain" description="HNH nuclease" evidence="1">
    <location>
        <begin position="155"/>
        <end position="203"/>
    </location>
</feature>
<protein>
    <submittedName>
        <fullName evidence="2">22947_t:CDS:1</fullName>
    </submittedName>
</protein>
<dbReference type="InterPro" id="IPR036388">
    <property type="entry name" value="WH-like_DNA-bd_sf"/>
</dbReference>
<evidence type="ECO:0000313" key="3">
    <source>
        <dbReference type="Proteomes" id="UP000789901"/>
    </source>
</evidence>
<dbReference type="InterPro" id="IPR003615">
    <property type="entry name" value="HNH_nuc"/>
</dbReference>
<gene>
    <name evidence="2" type="ORF">GMARGA_LOCUS33522</name>
</gene>
<name>A0ABN7WQ42_GIGMA</name>
<reference evidence="2 3" key="1">
    <citation type="submission" date="2021-06" db="EMBL/GenBank/DDBJ databases">
        <authorList>
            <person name="Kallberg Y."/>
            <person name="Tangrot J."/>
            <person name="Rosling A."/>
        </authorList>
    </citation>
    <scope>NUCLEOTIDE SEQUENCE [LARGE SCALE GENOMIC DNA]</scope>
    <source>
        <strain evidence="2 3">120-4 pot B 10/14</strain>
    </source>
</reference>
<sequence>MEVWLPIANSDYFISNHGNIKNKKGKTLKGSISRGYKRTDLIINGIRAQSYNHRLVAEAFVLNSENKPFVNHINGIKTDNQVDNLEWVTSKENANRKVFPNPGRSRSRKVVQMELDEIEFNSEKFKVSSLGRVQSINGMIMQENLHDRYLRIGRGVRNYYIHRLVALAFCPKEQGKNYVNHIDGNPTNNKVSNLEWCTQKENMQHAMRIGLCNNKSKKRAVKQIFTDKTFQEFLSLTEAYHATVINQDRISLVCHGLQTHAGGYHWEFIDTTIHNKD</sequence>
<dbReference type="Gene3D" id="1.10.10.10">
    <property type="entry name" value="Winged helix-like DNA-binding domain superfamily/Winged helix DNA-binding domain"/>
    <property type="match status" value="1"/>
</dbReference>
<dbReference type="SMART" id="SM00507">
    <property type="entry name" value="HNHc"/>
    <property type="match status" value="2"/>
</dbReference>
<dbReference type="Pfam" id="PF13392">
    <property type="entry name" value="HNH_3"/>
    <property type="match status" value="2"/>
</dbReference>